<keyword evidence="1" id="KW-1133">Transmembrane helix</keyword>
<proteinExistence type="evidence at transcript level"/>
<evidence type="ECO:0000313" key="3">
    <source>
        <dbReference type="EMBL" id="AGM32230.1"/>
    </source>
</evidence>
<feature type="transmembrane region" description="Helical" evidence="1">
    <location>
        <begin position="27"/>
        <end position="45"/>
    </location>
</feature>
<accession>R4UM98</accession>
<dbReference type="InterPro" id="IPR005089">
    <property type="entry name" value="CBM19"/>
</dbReference>
<sequence>MGTTVIHSTKYYFCITSRNIGCSSHTYIMGAVTRIVLLMFLAAVLQSVSGFTIDKYEDPQSKFHYYVNSDGRDTFTRQSCPRCKFYNSRSKECERLTRPLPDSYIMKVAPEDCNRAFGFYCNAYERYTYCNAGRTIAENTSCPRGTLCIRNNYMAPPCLDASLALWDSDEDLI</sequence>
<keyword evidence="1" id="KW-0812">Transmembrane</keyword>
<reference evidence="3" key="1">
    <citation type="submission" date="2013-02" db="EMBL/GenBank/DDBJ databases">
        <title>Immune-Related transcriptome of Coptotermes formosanus Shiraki workers: the defense mechanism.</title>
        <authorList>
            <person name="Hussain A."/>
            <person name="Li Y.F."/>
            <person name="Wen S.Y."/>
        </authorList>
    </citation>
    <scope>NUCLEOTIDE SEQUENCE</scope>
</reference>
<organism evidence="3">
    <name type="scientific">Coptotermes formosanus</name>
    <name type="common">Formosan subterranean termite</name>
    <dbReference type="NCBI Taxonomy" id="36987"/>
    <lineage>
        <taxon>Eukaryota</taxon>
        <taxon>Metazoa</taxon>
        <taxon>Ecdysozoa</taxon>
        <taxon>Arthropoda</taxon>
        <taxon>Hexapoda</taxon>
        <taxon>Insecta</taxon>
        <taxon>Pterygota</taxon>
        <taxon>Neoptera</taxon>
        <taxon>Polyneoptera</taxon>
        <taxon>Dictyoptera</taxon>
        <taxon>Blattodea</taxon>
        <taxon>Blattoidea</taxon>
        <taxon>Termitoidae</taxon>
        <taxon>Rhinotermitidae</taxon>
        <taxon>Coptotermes</taxon>
    </lineage>
</organism>
<evidence type="ECO:0000256" key="1">
    <source>
        <dbReference type="SAM" id="Phobius"/>
    </source>
</evidence>
<name>R4UM98_COPFO</name>
<dbReference type="AlphaFoldDB" id="R4UM98"/>
<dbReference type="EMBL" id="KC632416">
    <property type="protein sequence ID" value="AGM32230.1"/>
    <property type="molecule type" value="mRNA"/>
</dbReference>
<feature type="domain" description="Carbohydrate-binding module family 19" evidence="2">
    <location>
        <begin position="107"/>
        <end position="150"/>
    </location>
</feature>
<dbReference type="Pfam" id="PF03427">
    <property type="entry name" value="CBM_19"/>
    <property type="match status" value="1"/>
</dbReference>
<dbReference type="GO" id="GO:0006032">
    <property type="term" value="P:chitin catabolic process"/>
    <property type="evidence" value="ECO:0007669"/>
    <property type="project" value="InterPro"/>
</dbReference>
<evidence type="ECO:0000259" key="2">
    <source>
        <dbReference type="Pfam" id="PF03427"/>
    </source>
</evidence>
<protein>
    <recommendedName>
        <fullName evidence="2">Carbohydrate-binding module family 19 domain-containing protein</fullName>
    </recommendedName>
</protein>
<keyword evidence="1" id="KW-0472">Membrane</keyword>
<dbReference type="GO" id="GO:0008061">
    <property type="term" value="F:chitin binding"/>
    <property type="evidence" value="ECO:0007669"/>
    <property type="project" value="InterPro"/>
</dbReference>